<dbReference type="RefSeq" id="WP_076488125.1">
    <property type="nucleotide sequence ID" value="NZ_FTMS01000004.1"/>
</dbReference>
<evidence type="ECO:0000313" key="5">
    <source>
        <dbReference type="EMBL" id="SIQ16034.1"/>
    </source>
</evidence>
<evidence type="ECO:0000259" key="3">
    <source>
        <dbReference type="Pfam" id="PF01408"/>
    </source>
</evidence>
<dbReference type="STRING" id="159291.SAMN05920897_104174"/>
<dbReference type="GO" id="GO:0016491">
    <property type="term" value="F:oxidoreductase activity"/>
    <property type="evidence" value="ECO:0007669"/>
    <property type="project" value="UniProtKB-KW"/>
</dbReference>
<evidence type="ECO:0000313" key="6">
    <source>
        <dbReference type="Proteomes" id="UP000186400"/>
    </source>
</evidence>
<reference evidence="5 6" key="1">
    <citation type="submission" date="2017-01" db="EMBL/GenBank/DDBJ databases">
        <authorList>
            <person name="Mah S.A."/>
            <person name="Swanson W.J."/>
            <person name="Moy G.W."/>
            <person name="Vacquier V.D."/>
        </authorList>
    </citation>
    <scope>NUCLEOTIDE SEQUENCE [LARGE SCALE GENOMIC DNA]</scope>
    <source>
        <strain evidence="5 6">ASpG1</strain>
    </source>
</reference>
<feature type="region of interest" description="Disordered" evidence="2">
    <location>
        <begin position="370"/>
        <end position="394"/>
    </location>
</feature>
<dbReference type="SUPFAM" id="SSF55347">
    <property type="entry name" value="Glyceraldehyde-3-phosphate dehydrogenase-like, C-terminal domain"/>
    <property type="match status" value="1"/>
</dbReference>
<dbReference type="Proteomes" id="UP000186400">
    <property type="component" value="Unassembled WGS sequence"/>
</dbReference>
<organism evidence="5 6">
    <name type="scientific">Alkalispirochaeta americana</name>
    <dbReference type="NCBI Taxonomy" id="159291"/>
    <lineage>
        <taxon>Bacteria</taxon>
        <taxon>Pseudomonadati</taxon>
        <taxon>Spirochaetota</taxon>
        <taxon>Spirochaetia</taxon>
        <taxon>Spirochaetales</taxon>
        <taxon>Spirochaetaceae</taxon>
        <taxon>Alkalispirochaeta</taxon>
    </lineage>
</organism>
<keyword evidence="6" id="KW-1185">Reference proteome</keyword>
<evidence type="ECO:0000259" key="4">
    <source>
        <dbReference type="Pfam" id="PF22725"/>
    </source>
</evidence>
<dbReference type="PANTHER" id="PTHR43818:SF11">
    <property type="entry name" value="BCDNA.GH03377"/>
    <property type="match status" value="1"/>
</dbReference>
<feature type="compositionally biased region" description="Basic and acidic residues" evidence="2">
    <location>
        <begin position="380"/>
        <end position="394"/>
    </location>
</feature>
<accession>A0A1N6QHF7</accession>
<dbReference type="Gene3D" id="3.30.360.10">
    <property type="entry name" value="Dihydrodipicolinate Reductase, domain 2"/>
    <property type="match status" value="1"/>
</dbReference>
<feature type="domain" description="GFO/IDH/MocA-like oxidoreductase" evidence="4">
    <location>
        <begin position="141"/>
        <end position="277"/>
    </location>
</feature>
<dbReference type="SUPFAM" id="SSF51735">
    <property type="entry name" value="NAD(P)-binding Rossmann-fold domains"/>
    <property type="match status" value="1"/>
</dbReference>
<dbReference type="InterPro" id="IPR036291">
    <property type="entry name" value="NAD(P)-bd_dom_sf"/>
</dbReference>
<feature type="domain" description="Gfo/Idh/MocA-like oxidoreductase N-terminal" evidence="3">
    <location>
        <begin position="7"/>
        <end position="124"/>
    </location>
</feature>
<sequence>MNPKKIGIALAGYGMIGRLHAMNYRQIPFIYPGILPELELRSVCTSRESSARAARAEAGFITATTEIEKLLEDPLVEVVDISLPNNLHLPVARAALAAGKHVYCEKPLAGTLEDALAIQTAADTGPGTFGMVFQYRFIPAVQRAKEILQQGKLGRIFSFRAEYLHSGYQDPQRPLTWRMKRESGGSGALGDLGSHVIDLMRYLLGDFESLQAHLERFIPRRPLTRGGTDLGEVTVDDAAWLRVRLASGALGTIEASRFATGTLDDLRFWIYGEGGALHFDLMNPNYLAWFDESNPGGDHGGQRGWQRLQTVQHYPGALTPPARSPLGWDRAHTENQVAFLSAVTSGKEPSPGIRDGLEVQIVLDGAERSSAAGGTTVVLDRNHLGQEPDSGRNP</sequence>
<dbReference type="OrthoDB" id="9815825at2"/>
<proteinExistence type="predicted"/>
<dbReference type="Gene3D" id="3.40.50.720">
    <property type="entry name" value="NAD(P)-binding Rossmann-like Domain"/>
    <property type="match status" value="1"/>
</dbReference>
<dbReference type="PANTHER" id="PTHR43818">
    <property type="entry name" value="BCDNA.GH03377"/>
    <property type="match status" value="1"/>
</dbReference>
<name>A0A1N6QHF7_9SPIO</name>
<dbReference type="EMBL" id="FTMS01000004">
    <property type="protein sequence ID" value="SIQ16034.1"/>
    <property type="molecule type" value="Genomic_DNA"/>
</dbReference>
<dbReference type="AlphaFoldDB" id="A0A1N6QHF7"/>
<dbReference type="InterPro" id="IPR055170">
    <property type="entry name" value="GFO_IDH_MocA-like_dom"/>
</dbReference>
<dbReference type="GO" id="GO:0000166">
    <property type="term" value="F:nucleotide binding"/>
    <property type="evidence" value="ECO:0007669"/>
    <property type="project" value="InterPro"/>
</dbReference>
<dbReference type="InterPro" id="IPR050463">
    <property type="entry name" value="Gfo/Idh/MocA_oxidrdct_glycsds"/>
</dbReference>
<dbReference type="InterPro" id="IPR000683">
    <property type="entry name" value="Gfo/Idh/MocA-like_OxRdtase_N"/>
</dbReference>
<protein>
    <submittedName>
        <fullName evidence="5">Predicted dehydrogenase</fullName>
    </submittedName>
</protein>
<evidence type="ECO:0000256" key="2">
    <source>
        <dbReference type="SAM" id="MobiDB-lite"/>
    </source>
</evidence>
<dbReference type="Pfam" id="PF01408">
    <property type="entry name" value="GFO_IDH_MocA"/>
    <property type="match status" value="1"/>
</dbReference>
<gene>
    <name evidence="5" type="ORF">SAMN05920897_104174</name>
</gene>
<evidence type="ECO:0000256" key="1">
    <source>
        <dbReference type="ARBA" id="ARBA00023002"/>
    </source>
</evidence>
<dbReference type="Pfam" id="PF22725">
    <property type="entry name" value="GFO_IDH_MocA_C3"/>
    <property type="match status" value="1"/>
</dbReference>
<keyword evidence="1" id="KW-0560">Oxidoreductase</keyword>